<proteinExistence type="predicted"/>
<keyword evidence="2" id="KW-0472">Membrane</keyword>
<feature type="transmembrane region" description="Helical" evidence="2">
    <location>
        <begin position="6"/>
        <end position="28"/>
    </location>
</feature>
<keyword evidence="4" id="KW-1185">Reference proteome</keyword>
<sequence length="293" mass="31646">MKSDTIAIIVVCSSVGLVLVLVAFRYLIRQSNRKNSAPLPPVQPLAHHREIHVAQFQERLSLSPYSLGSSSLRTSRVSLVSKDRSTPTRVPSYILQSETAEDISLNGLPLSPASPLPLPNPSFHLNSAQSDSSLSLGSSTSDEIQQAETPPTSSSFSTQSHATSYSGHESRRSLNQPHSANRSRSRPGSYISVASTSRTSRSIRRGLPHDPQSQLQIVLPAPLAAAASPYATLGTGTPSASRLSVHGMPERRLSFVDGWAPKAMRSEGLYERNRSSSESGYFCFFNLSGLNAF</sequence>
<dbReference type="EMBL" id="JAYKXP010000004">
    <property type="protein sequence ID" value="KAK7058769.1"/>
    <property type="molecule type" value="Genomic_DNA"/>
</dbReference>
<keyword evidence="2" id="KW-1133">Transmembrane helix</keyword>
<feature type="region of interest" description="Disordered" evidence="1">
    <location>
        <begin position="119"/>
        <end position="208"/>
    </location>
</feature>
<feature type="compositionally biased region" description="Polar residues" evidence="1">
    <location>
        <begin position="173"/>
        <end position="182"/>
    </location>
</feature>
<evidence type="ECO:0000313" key="3">
    <source>
        <dbReference type="EMBL" id="KAK7058769.1"/>
    </source>
</evidence>
<feature type="compositionally biased region" description="Low complexity" evidence="1">
    <location>
        <begin position="149"/>
        <end position="166"/>
    </location>
</feature>
<evidence type="ECO:0000256" key="1">
    <source>
        <dbReference type="SAM" id="MobiDB-lite"/>
    </source>
</evidence>
<evidence type="ECO:0000256" key="2">
    <source>
        <dbReference type="SAM" id="Phobius"/>
    </source>
</evidence>
<keyword evidence="2" id="KW-0812">Transmembrane</keyword>
<comment type="caution">
    <text evidence="3">The sequence shown here is derived from an EMBL/GenBank/DDBJ whole genome shotgun (WGS) entry which is preliminary data.</text>
</comment>
<feature type="compositionally biased region" description="Low complexity" evidence="1">
    <location>
        <begin position="121"/>
        <end position="141"/>
    </location>
</feature>
<evidence type="ECO:0000313" key="4">
    <source>
        <dbReference type="Proteomes" id="UP001383192"/>
    </source>
</evidence>
<name>A0AAW0E764_9AGAR</name>
<organism evidence="3 4">
    <name type="scientific">Paramarasmius palmivorus</name>
    <dbReference type="NCBI Taxonomy" id="297713"/>
    <lineage>
        <taxon>Eukaryota</taxon>
        <taxon>Fungi</taxon>
        <taxon>Dikarya</taxon>
        <taxon>Basidiomycota</taxon>
        <taxon>Agaricomycotina</taxon>
        <taxon>Agaricomycetes</taxon>
        <taxon>Agaricomycetidae</taxon>
        <taxon>Agaricales</taxon>
        <taxon>Marasmiineae</taxon>
        <taxon>Marasmiaceae</taxon>
        <taxon>Paramarasmius</taxon>
    </lineage>
</organism>
<reference evidence="3 4" key="1">
    <citation type="submission" date="2024-01" db="EMBL/GenBank/DDBJ databases">
        <title>A draft genome for a cacao thread blight-causing isolate of Paramarasmius palmivorus.</title>
        <authorList>
            <person name="Baruah I.K."/>
            <person name="Bukari Y."/>
            <person name="Amoako-Attah I."/>
            <person name="Meinhardt L.W."/>
            <person name="Bailey B.A."/>
            <person name="Cohen S.P."/>
        </authorList>
    </citation>
    <scope>NUCLEOTIDE SEQUENCE [LARGE SCALE GENOMIC DNA]</scope>
    <source>
        <strain evidence="3 4">GH-12</strain>
    </source>
</reference>
<accession>A0AAW0E764</accession>
<protein>
    <submittedName>
        <fullName evidence="3">Uncharacterized protein</fullName>
    </submittedName>
</protein>
<gene>
    <name evidence="3" type="ORF">VNI00_001393</name>
</gene>
<dbReference type="Proteomes" id="UP001383192">
    <property type="component" value="Unassembled WGS sequence"/>
</dbReference>
<dbReference type="AlphaFoldDB" id="A0AAW0E764"/>